<dbReference type="RefSeq" id="WP_125567069.1">
    <property type="nucleotide sequence ID" value="NZ_AP019307.1"/>
</dbReference>
<dbReference type="GO" id="GO:0043190">
    <property type="term" value="C:ATP-binding cassette (ABC) transporter complex"/>
    <property type="evidence" value="ECO:0007669"/>
    <property type="project" value="InterPro"/>
</dbReference>
<evidence type="ECO:0000313" key="4">
    <source>
        <dbReference type="Proteomes" id="UP000271573"/>
    </source>
</evidence>
<dbReference type="PROSITE" id="PS51257">
    <property type="entry name" value="PROKAR_LIPOPROTEIN"/>
    <property type="match status" value="1"/>
</dbReference>
<reference evidence="3 4" key="1">
    <citation type="submission" date="2018-11" db="EMBL/GenBank/DDBJ databases">
        <title>Complete genome sequence of Nocardioides baekrokdamisoli strain KCTC 39748.</title>
        <authorList>
            <person name="Kang S.W."/>
            <person name="Lee K.C."/>
            <person name="Kim K.K."/>
            <person name="Kim J.S."/>
            <person name="Kim D.S."/>
            <person name="Ko S.H."/>
            <person name="Yang S.H."/>
            <person name="Shin Y.K."/>
            <person name="Lee J.S."/>
        </authorList>
    </citation>
    <scope>NUCLEOTIDE SEQUENCE [LARGE SCALE GENOMIC DNA]</scope>
    <source>
        <strain evidence="3 4">KCTC 39748</strain>
    </source>
</reference>
<feature type="domain" description="ABC-type glycine betaine transport system substrate-binding" evidence="2">
    <location>
        <begin position="37"/>
        <end position="297"/>
    </location>
</feature>
<evidence type="ECO:0000259" key="2">
    <source>
        <dbReference type="Pfam" id="PF04069"/>
    </source>
</evidence>
<keyword evidence="1" id="KW-0732">Signal</keyword>
<dbReference type="InterPro" id="IPR007210">
    <property type="entry name" value="ABC_Gly_betaine_transp_sub-bd"/>
</dbReference>
<dbReference type="Gene3D" id="3.40.190.10">
    <property type="entry name" value="Periplasmic binding protein-like II"/>
    <property type="match status" value="1"/>
</dbReference>
<dbReference type="Proteomes" id="UP000271573">
    <property type="component" value="Chromosome"/>
</dbReference>
<organism evidence="3 4">
    <name type="scientific">Nocardioides baekrokdamisoli</name>
    <dbReference type="NCBI Taxonomy" id="1804624"/>
    <lineage>
        <taxon>Bacteria</taxon>
        <taxon>Bacillati</taxon>
        <taxon>Actinomycetota</taxon>
        <taxon>Actinomycetes</taxon>
        <taxon>Propionibacteriales</taxon>
        <taxon>Nocardioidaceae</taxon>
        <taxon>Nocardioides</taxon>
    </lineage>
</organism>
<dbReference type="SUPFAM" id="SSF53850">
    <property type="entry name" value="Periplasmic binding protein-like II"/>
    <property type="match status" value="1"/>
</dbReference>
<sequence length="302" mass="30878">MKKNRILSTVAIGAVLALGLTACGSDPTKASGGSSSQIVVGSASFGESEILAEIYAGALKAKGFNASTHLDIGQREAYLGALSDGTISLFPEYSGNLLAYYDKTSTASAPADVLTALKKVLPATIVALDPSTAEDKDSYNVTAATAAQYGLSSIGDLAKVPNLKLAANPEFKIRSYGIPGLGSVYGVKNVAFTAINDSGGAATLKTLTSGQVNVADIYSTTPSITANHLVTLDDPKHLIAAQNVLPIIRKDHDSAAVDAVINAVSAKLTTAALLQLNTAFYGADKPSAASVAQAWLKANGFA</sequence>
<accession>A0A3G9IW45</accession>
<evidence type="ECO:0000313" key="3">
    <source>
        <dbReference type="EMBL" id="BBH16573.1"/>
    </source>
</evidence>
<feature type="chain" id="PRO_5038861501" description="ABC-type glycine betaine transport system substrate-binding domain-containing protein" evidence="1">
    <location>
        <begin position="23"/>
        <end position="302"/>
    </location>
</feature>
<name>A0A3G9IW45_9ACTN</name>
<dbReference type="GO" id="GO:0022857">
    <property type="term" value="F:transmembrane transporter activity"/>
    <property type="evidence" value="ECO:0007669"/>
    <property type="project" value="InterPro"/>
</dbReference>
<keyword evidence="4" id="KW-1185">Reference proteome</keyword>
<dbReference type="KEGG" id="nbe:Back2_08600"/>
<evidence type="ECO:0000256" key="1">
    <source>
        <dbReference type="SAM" id="SignalP"/>
    </source>
</evidence>
<dbReference type="Pfam" id="PF04069">
    <property type="entry name" value="OpuAC"/>
    <property type="match status" value="1"/>
</dbReference>
<proteinExistence type="predicted"/>
<protein>
    <recommendedName>
        <fullName evidence="2">ABC-type glycine betaine transport system substrate-binding domain-containing protein</fullName>
    </recommendedName>
</protein>
<gene>
    <name evidence="3" type="ORF">Back2_08600</name>
</gene>
<dbReference type="Gene3D" id="3.40.190.120">
    <property type="entry name" value="Osmoprotection protein (prox), domain 2"/>
    <property type="match status" value="1"/>
</dbReference>
<dbReference type="OrthoDB" id="9781705at2"/>
<dbReference type="CDD" id="cd13606">
    <property type="entry name" value="PBP2_ProX_like"/>
    <property type="match status" value="1"/>
</dbReference>
<feature type="signal peptide" evidence="1">
    <location>
        <begin position="1"/>
        <end position="22"/>
    </location>
</feature>
<dbReference type="EMBL" id="AP019307">
    <property type="protein sequence ID" value="BBH16573.1"/>
    <property type="molecule type" value="Genomic_DNA"/>
</dbReference>
<dbReference type="AlphaFoldDB" id="A0A3G9IW45"/>